<dbReference type="EC" id="2.7.7.77" evidence="8"/>
<feature type="binding site" evidence="8">
    <location>
        <begin position="6"/>
        <end position="8"/>
    </location>
    <ligand>
        <name>GTP</name>
        <dbReference type="ChEBI" id="CHEBI:37565"/>
    </ligand>
</feature>
<feature type="binding site" evidence="8">
    <location>
        <position position="93"/>
    </location>
    <ligand>
        <name>GTP</name>
        <dbReference type="ChEBI" id="CHEBI:37565"/>
    </ligand>
</feature>
<dbReference type="InterPro" id="IPR013482">
    <property type="entry name" value="Molybde_CF_guanTrfase"/>
</dbReference>
<sequence>MTGVVLAGGRSERMGVAKVLLRLDGETFLERAASLLRPFCRQIILAASSEPPLPDLDGCTTVTDEHPGLGPLAGLVAGLAASDDEWHLALACDLPLVRPEILRLVTESAHDVDAVVPRTGGRLQPLLAVYSQACLEPGRDALRSGRRAVAAMLDQVKVRVLEEEALRGADPDLISFYNVNTWEEYHALRRQYSGQLGMTTESGR</sequence>
<gene>
    <name evidence="8" type="primary">mobA</name>
    <name evidence="10" type="ORF">AMK68_03970</name>
</gene>
<dbReference type="HAMAP" id="MF_00316">
    <property type="entry name" value="MobA"/>
    <property type="match status" value="1"/>
</dbReference>
<name>A0A0S7XMG3_9BACT</name>
<keyword evidence="2 8" id="KW-0808">Transferase</keyword>
<comment type="function">
    <text evidence="8">Transfers a GMP moiety from GTP to Mo-molybdopterin (Mo-MPT) cofactor (Moco or molybdenum cofactor) to form Mo-molybdopterin guanine dinucleotide (Mo-MGD) cofactor.</text>
</comment>
<evidence type="ECO:0000256" key="6">
    <source>
        <dbReference type="ARBA" id="ARBA00023134"/>
    </source>
</evidence>
<evidence type="ECO:0000256" key="7">
    <source>
        <dbReference type="ARBA" id="ARBA00023150"/>
    </source>
</evidence>
<dbReference type="PANTHER" id="PTHR19136:SF81">
    <property type="entry name" value="MOLYBDENUM COFACTOR GUANYLYLTRANSFERASE"/>
    <property type="match status" value="1"/>
</dbReference>
<accession>A0A0S7XMG3</accession>
<comment type="caution">
    <text evidence="8">Lacks conserved residue(s) required for the propagation of feature annotation.</text>
</comment>
<comment type="cofactor">
    <cofactor evidence="8">
        <name>Mg(2+)</name>
        <dbReference type="ChEBI" id="CHEBI:18420"/>
    </cofactor>
</comment>
<dbReference type="InterPro" id="IPR029044">
    <property type="entry name" value="Nucleotide-diphossugar_trans"/>
</dbReference>
<dbReference type="PANTHER" id="PTHR19136">
    <property type="entry name" value="MOLYBDENUM COFACTOR GUANYLYLTRANSFERASE"/>
    <property type="match status" value="1"/>
</dbReference>
<evidence type="ECO:0000259" key="9">
    <source>
        <dbReference type="Pfam" id="PF12804"/>
    </source>
</evidence>
<keyword evidence="4 8" id="KW-0547">Nucleotide-binding</keyword>
<comment type="similarity">
    <text evidence="8">Belongs to the MobA family.</text>
</comment>
<dbReference type="GO" id="GO:0006777">
    <property type="term" value="P:Mo-molybdopterin cofactor biosynthetic process"/>
    <property type="evidence" value="ECO:0007669"/>
    <property type="project" value="UniProtKB-KW"/>
</dbReference>
<feature type="binding site" evidence="8">
    <location>
        <position position="93"/>
    </location>
    <ligand>
        <name>Mg(2+)</name>
        <dbReference type="ChEBI" id="CHEBI:18420"/>
    </ligand>
</feature>
<dbReference type="Proteomes" id="UP000052020">
    <property type="component" value="Unassembled WGS sequence"/>
</dbReference>
<evidence type="ECO:0000256" key="8">
    <source>
        <dbReference type="HAMAP-Rule" id="MF_00316"/>
    </source>
</evidence>
<comment type="catalytic activity">
    <reaction evidence="8">
        <text>Mo-molybdopterin + GTP + H(+) = Mo-molybdopterin guanine dinucleotide + diphosphate</text>
        <dbReference type="Rhea" id="RHEA:34243"/>
        <dbReference type="ChEBI" id="CHEBI:15378"/>
        <dbReference type="ChEBI" id="CHEBI:33019"/>
        <dbReference type="ChEBI" id="CHEBI:37565"/>
        <dbReference type="ChEBI" id="CHEBI:71302"/>
        <dbReference type="ChEBI" id="CHEBI:71310"/>
        <dbReference type="EC" id="2.7.7.77"/>
    </reaction>
</comment>
<keyword evidence="5 8" id="KW-0460">Magnesium</keyword>
<keyword evidence="6 8" id="KW-0342">GTP-binding</keyword>
<comment type="caution">
    <text evidence="10">The sequence shown here is derived from an EMBL/GenBank/DDBJ whole genome shotgun (WGS) entry which is preliminary data.</text>
</comment>
<dbReference type="GO" id="GO:0046872">
    <property type="term" value="F:metal ion binding"/>
    <property type="evidence" value="ECO:0007669"/>
    <property type="project" value="UniProtKB-KW"/>
</dbReference>
<organism evidence="10 11">
    <name type="scientific">candidate division KD3-62 bacterium DG_56</name>
    <dbReference type="NCBI Taxonomy" id="1704032"/>
    <lineage>
        <taxon>Bacteria</taxon>
        <taxon>candidate division KD3-62</taxon>
    </lineage>
</organism>
<dbReference type="InterPro" id="IPR025877">
    <property type="entry name" value="MobA-like_NTP_Trfase"/>
</dbReference>
<evidence type="ECO:0000256" key="4">
    <source>
        <dbReference type="ARBA" id="ARBA00022741"/>
    </source>
</evidence>
<evidence type="ECO:0000256" key="3">
    <source>
        <dbReference type="ARBA" id="ARBA00022723"/>
    </source>
</evidence>
<dbReference type="GO" id="GO:0005525">
    <property type="term" value="F:GTP binding"/>
    <property type="evidence" value="ECO:0007669"/>
    <property type="project" value="UniProtKB-UniRule"/>
</dbReference>
<evidence type="ECO:0000313" key="10">
    <source>
        <dbReference type="EMBL" id="KPJ63379.1"/>
    </source>
</evidence>
<dbReference type="GO" id="GO:0005737">
    <property type="term" value="C:cytoplasm"/>
    <property type="evidence" value="ECO:0007669"/>
    <property type="project" value="UniProtKB-SubCell"/>
</dbReference>
<comment type="domain">
    <text evidence="8">The N-terminal domain determines nucleotide recognition and specific binding, while the C-terminal domain determines the specific binding to the target protein.</text>
</comment>
<dbReference type="Pfam" id="PF12804">
    <property type="entry name" value="NTP_transf_3"/>
    <property type="match status" value="1"/>
</dbReference>
<feature type="binding site" evidence="8">
    <location>
        <position position="64"/>
    </location>
    <ligand>
        <name>GTP</name>
        <dbReference type="ChEBI" id="CHEBI:37565"/>
    </ligand>
</feature>
<evidence type="ECO:0000256" key="1">
    <source>
        <dbReference type="ARBA" id="ARBA00022490"/>
    </source>
</evidence>
<evidence type="ECO:0000256" key="5">
    <source>
        <dbReference type="ARBA" id="ARBA00022842"/>
    </source>
</evidence>
<proteinExistence type="inferred from homology"/>
<dbReference type="Gene3D" id="3.90.550.10">
    <property type="entry name" value="Spore Coat Polysaccharide Biosynthesis Protein SpsA, Chain A"/>
    <property type="match status" value="1"/>
</dbReference>
<evidence type="ECO:0000256" key="2">
    <source>
        <dbReference type="ARBA" id="ARBA00022679"/>
    </source>
</evidence>
<dbReference type="CDD" id="cd02503">
    <property type="entry name" value="MobA"/>
    <property type="match status" value="1"/>
</dbReference>
<protein>
    <recommendedName>
        <fullName evidence="8">Probable molybdenum cofactor guanylyltransferase</fullName>
        <shortName evidence="8">MoCo guanylyltransferase</shortName>
        <ecNumber evidence="8">2.7.7.77</ecNumber>
    </recommendedName>
    <alternativeName>
        <fullName evidence="8">GTP:molybdopterin guanylyltransferase</fullName>
    </alternativeName>
    <alternativeName>
        <fullName evidence="8">Mo-MPT guanylyltransferase</fullName>
    </alternativeName>
    <alternativeName>
        <fullName evidence="8">Molybdopterin guanylyltransferase</fullName>
    </alternativeName>
    <alternativeName>
        <fullName evidence="8">Molybdopterin-guanine dinucleotide synthase</fullName>
        <shortName evidence="8">MGD synthase</shortName>
    </alternativeName>
</protein>
<reference evidence="10 11" key="1">
    <citation type="journal article" date="2015" name="Microbiome">
        <title>Genomic resolution of linkages in carbon, nitrogen, and sulfur cycling among widespread estuary sediment bacteria.</title>
        <authorList>
            <person name="Baker B.J."/>
            <person name="Lazar C.S."/>
            <person name="Teske A.P."/>
            <person name="Dick G.J."/>
        </authorList>
    </citation>
    <scope>NUCLEOTIDE SEQUENCE [LARGE SCALE GENOMIC DNA]</scope>
    <source>
        <strain evidence="10">DG_56</strain>
    </source>
</reference>
<dbReference type="EMBL" id="LIZY01000086">
    <property type="protein sequence ID" value="KPJ63379.1"/>
    <property type="molecule type" value="Genomic_DNA"/>
</dbReference>
<feature type="domain" description="MobA-like NTP transferase" evidence="9">
    <location>
        <begin position="3"/>
        <end position="151"/>
    </location>
</feature>
<comment type="subcellular location">
    <subcellularLocation>
        <location evidence="8">Cytoplasm</location>
    </subcellularLocation>
</comment>
<dbReference type="AlphaFoldDB" id="A0A0S7XMG3"/>
<keyword evidence="3 8" id="KW-0479">Metal-binding</keyword>
<dbReference type="SUPFAM" id="SSF53448">
    <property type="entry name" value="Nucleotide-diphospho-sugar transferases"/>
    <property type="match status" value="1"/>
</dbReference>
<evidence type="ECO:0000313" key="11">
    <source>
        <dbReference type="Proteomes" id="UP000052020"/>
    </source>
</evidence>
<keyword evidence="1 8" id="KW-0963">Cytoplasm</keyword>
<keyword evidence="7 8" id="KW-0501">Molybdenum cofactor biosynthesis</keyword>
<dbReference type="GO" id="GO:0061603">
    <property type="term" value="F:molybdenum cofactor guanylyltransferase activity"/>
    <property type="evidence" value="ECO:0007669"/>
    <property type="project" value="UniProtKB-EC"/>
</dbReference>
<feature type="binding site" evidence="8">
    <location>
        <position position="18"/>
    </location>
    <ligand>
        <name>GTP</name>
        <dbReference type="ChEBI" id="CHEBI:37565"/>
    </ligand>
</feature>